<feature type="compositionally biased region" description="Basic and acidic residues" evidence="1">
    <location>
        <begin position="2351"/>
        <end position="2361"/>
    </location>
</feature>
<feature type="compositionally biased region" description="Low complexity" evidence="1">
    <location>
        <begin position="1009"/>
        <end position="1020"/>
    </location>
</feature>
<reference evidence="2 3" key="1">
    <citation type="journal article" date="2008" name="Nature">
        <title>Genome analysis of the platypus reveals unique signatures of evolution.</title>
        <authorList>
            <person name="Warren W.C."/>
            <person name="Hillier L.W."/>
            <person name="Marshall Graves J.A."/>
            <person name="Birney E."/>
            <person name="Ponting C.P."/>
            <person name="Grutzner F."/>
            <person name="Belov K."/>
            <person name="Miller W."/>
            <person name="Clarke L."/>
            <person name="Chinwalla A.T."/>
            <person name="Yang S.P."/>
            <person name="Heger A."/>
            <person name="Locke D.P."/>
            <person name="Miethke P."/>
            <person name="Waters P.D."/>
            <person name="Veyrunes F."/>
            <person name="Fulton L."/>
            <person name="Fulton B."/>
            <person name="Graves T."/>
            <person name="Wallis J."/>
            <person name="Puente X.S."/>
            <person name="Lopez-Otin C."/>
            <person name="Ordonez G.R."/>
            <person name="Eichler E.E."/>
            <person name="Chen L."/>
            <person name="Cheng Z."/>
            <person name="Deakin J.E."/>
            <person name="Alsop A."/>
            <person name="Thompson K."/>
            <person name="Kirby P."/>
            <person name="Papenfuss A.T."/>
            <person name="Wakefield M.J."/>
            <person name="Olender T."/>
            <person name="Lancet D."/>
            <person name="Huttley G.A."/>
            <person name="Smit A.F."/>
            <person name="Pask A."/>
            <person name="Temple-Smith P."/>
            <person name="Batzer M.A."/>
            <person name="Walker J.A."/>
            <person name="Konkel M.K."/>
            <person name="Harris R.S."/>
            <person name="Whittington C.M."/>
            <person name="Wong E.S."/>
            <person name="Gemmell N.J."/>
            <person name="Buschiazzo E."/>
            <person name="Vargas Jentzsch I.M."/>
            <person name="Merkel A."/>
            <person name="Schmitz J."/>
            <person name="Zemann A."/>
            <person name="Churakov G."/>
            <person name="Kriegs J.O."/>
            <person name="Brosius J."/>
            <person name="Murchison E.P."/>
            <person name="Sachidanandam R."/>
            <person name="Smith C."/>
            <person name="Hannon G.J."/>
            <person name="Tsend-Ayush E."/>
            <person name="McMillan D."/>
            <person name="Attenborough R."/>
            <person name="Rens W."/>
            <person name="Ferguson-Smith M."/>
            <person name="Lefevre C.M."/>
            <person name="Sharp J.A."/>
            <person name="Nicholas K.R."/>
            <person name="Ray D.A."/>
            <person name="Kube M."/>
            <person name="Reinhardt R."/>
            <person name="Pringle T.H."/>
            <person name="Taylor J."/>
            <person name="Jones R.C."/>
            <person name="Nixon B."/>
            <person name="Dacheux J.L."/>
            <person name="Niwa H."/>
            <person name="Sekita Y."/>
            <person name="Huang X."/>
            <person name="Stark A."/>
            <person name="Kheradpour P."/>
            <person name="Kellis M."/>
            <person name="Flicek P."/>
            <person name="Chen Y."/>
            <person name="Webber C."/>
            <person name="Hardison R."/>
            <person name="Nelson J."/>
            <person name="Hallsworth-Pepin K."/>
            <person name="Delehaunty K."/>
            <person name="Markovic C."/>
            <person name="Minx P."/>
            <person name="Feng Y."/>
            <person name="Kremitzki C."/>
            <person name="Mitreva M."/>
            <person name="Glasscock J."/>
            <person name="Wylie T."/>
            <person name="Wohldmann P."/>
            <person name="Thiru P."/>
            <person name="Nhan M.N."/>
            <person name="Pohl C.S."/>
            <person name="Smith S.M."/>
            <person name="Hou S."/>
            <person name="Nefedov M."/>
            <person name="de Jong P.J."/>
            <person name="Renfree M.B."/>
            <person name="Mardis E.R."/>
            <person name="Wilson R.K."/>
        </authorList>
    </citation>
    <scope>NUCLEOTIDE SEQUENCE [LARGE SCALE GENOMIC DNA]</scope>
    <source>
        <strain evidence="2 3">Glennie</strain>
    </source>
</reference>
<feature type="region of interest" description="Disordered" evidence="1">
    <location>
        <begin position="1504"/>
        <end position="1547"/>
    </location>
</feature>
<feature type="compositionally biased region" description="Basic and acidic residues" evidence="1">
    <location>
        <begin position="139"/>
        <end position="241"/>
    </location>
</feature>
<feature type="compositionally biased region" description="Low complexity" evidence="1">
    <location>
        <begin position="1137"/>
        <end position="1146"/>
    </location>
</feature>
<feature type="compositionally biased region" description="Basic and acidic residues" evidence="1">
    <location>
        <begin position="468"/>
        <end position="495"/>
    </location>
</feature>
<dbReference type="PANTHER" id="PTHR47391">
    <property type="entry name" value="BIORIENTATION OF CHROMOSOMES IN CELL DIVISION 1 LIKE 1"/>
    <property type="match status" value="1"/>
</dbReference>
<feature type="region of interest" description="Disordered" evidence="1">
    <location>
        <begin position="1708"/>
        <end position="1761"/>
    </location>
</feature>
<feature type="compositionally biased region" description="Basic and acidic residues" evidence="1">
    <location>
        <begin position="2412"/>
        <end position="2422"/>
    </location>
</feature>
<name>F6PS92_ORNAN</name>
<evidence type="ECO:0008006" key="4">
    <source>
        <dbReference type="Google" id="ProtNLM"/>
    </source>
</evidence>
<feature type="compositionally biased region" description="Polar residues" evidence="1">
    <location>
        <begin position="696"/>
        <end position="728"/>
    </location>
</feature>
<dbReference type="InterPro" id="IPR043244">
    <property type="entry name" value="BOD1L1"/>
</dbReference>
<feature type="compositionally biased region" description="Basic and acidic residues" evidence="1">
    <location>
        <begin position="2100"/>
        <end position="2121"/>
    </location>
</feature>
<feature type="compositionally biased region" description="Basic and acidic residues" evidence="1">
    <location>
        <begin position="52"/>
        <end position="123"/>
    </location>
</feature>
<proteinExistence type="predicted"/>
<feature type="compositionally biased region" description="Acidic residues" evidence="1">
    <location>
        <begin position="2258"/>
        <end position="2268"/>
    </location>
</feature>
<feature type="compositionally biased region" description="Basic and acidic residues" evidence="1">
    <location>
        <begin position="2541"/>
        <end position="2553"/>
    </location>
</feature>
<feature type="region of interest" description="Disordered" evidence="1">
    <location>
        <begin position="1642"/>
        <end position="1674"/>
    </location>
</feature>
<organism evidence="2 3">
    <name type="scientific">Ornithorhynchus anatinus</name>
    <name type="common">Duckbill platypus</name>
    <dbReference type="NCBI Taxonomy" id="9258"/>
    <lineage>
        <taxon>Eukaryota</taxon>
        <taxon>Metazoa</taxon>
        <taxon>Chordata</taxon>
        <taxon>Craniata</taxon>
        <taxon>Vertebrata</taxon>
        <taxon>Euteleostomi</taxon>
        <taxon>Mammalia</taxon>
        <taxon>Monotremata</taxon>
        <taxon>Ornithorhynchidae</taxon>
        <taxon>Ornithorhynchus</taxon>
    </lineage>
</organism>
<feature type="compositionally biased region" description="Basic residues" evidence="1">
    <location>
        <begin position="2440"/>
        <end position="2449"/>
    </location>
</feature>
<feature type="compositionally biased region" description="Basic and acidic residues" evidence="1">
    <location>
        <begin position="921"/>
        <end position="952"/>
    </location>
</feature>
<feature type="compositionally biased region" description="Basic and acidic residues" evidence="1">
    <location>
        <begin position="502"/>
        <end position="550"/>
    </location>
</feature>
<feature type="compositionally biased region" description="Basic and acidic residues" evidence="1">
    <location>
        <begin position="773"/>
        <end position="794"/>
    </location>
</feature>
<feature type="compositionally biased region" description="Polar residues" evidence="1">
    <location>
        <begin position="632"/>
        <end position="641"/>
    </location>
</feature>
<feature type="compositionally biased region" description="Basic and acidic residues" evidence="1">
    <location>
        <begin position="273"/>
        <end position="321"/>
    </location>
</feature>
<dbReference type="InParanoid" id="F6PS92"/>
<dbReference type="eggNOG" id="ENOG502QTHP">
    <property type="taxonomic scope" value="Eukaryota"/>
</dbReference>
<feature type="compositionally biased region" description="Basic residues" evidence="1">
    <location>
        <begin position="378"/>
        <end position="388"/>
    </location>
</feature>
<feature type="region of interest" description="Disordered" evidence="1">
    <location>
        <begin position="1158"/>
        <end position="1203"/>
    </location>
</feature>
<feature type="compositionally biased region" description="Polar residues" evidence="1">
    <location>
        <begin position="569"/>
        <end position="579"/>
    </location>
</feature>
<feature type="compositionally biased region" description="Basic and acidic residues" evidence="1">
    <location>
        <begin position="2213"/>
        <end position="2244"/>
    </location>
</feature>
<feature type="compositionally biased region" description="Basic and acidic residues" evidence="1">
    <location>
        <begin position="2288"/>
        <end position="2298"/>
    </location>
</feature>
<evidence type="ECO:0000313" key="2">
    <source>
        <dbReference type="Ensembl" id="ENSOANP00000009246.3"/>
    </source>
</evidence>
<evidence type="ECO:0000313" key="3">
    <source>
        <dbReference type="Proteomes" id="UP000002279"/>
    </source>
</evidence>
<reference evidence="2" key="3">
    <citation type="submission" date="2025-09" db="UniProtKB">
        <authorList>
            <consortium name="Ensembl"/>
        </authorList>
    </citation>
    <scope>IDENTIFICATION</scope>
    <source>
        <strain evidence="2">Glennie</strain>
    </source>
</reference>
<feature type="compositionally biased region" description="Low complexity" evidence="1">
    <location>
        <begin position="734"/>
        <end position="744"/>
    </location>
</feature>
<feature type="compositionally biased region" description="Basic and acidic residues" evidence="1">
    <location>
        <begin position="656"/>
        <end position="680"/>
    </location>
</feature>
<feature type="region of interest" description="Disordered" evidence="1">
    <location>
        <begin position="1236"/>
        <end position="1354"/>
    </location>
</feature>
<feature type="compositionally biased region" description="Acidic residues" evidence="1">
    <location>
        <begin position="903"/>
        <end position="912"/>
    </location>
</feature>
<feature type="region of interest" description="Disordered" evidence="1">
    <location>
        <begin position="2351"/>
        <end position="2560"/>
    </location>
</feature>
<feature type="region of interest" description="Disordered" evidence="1">
    <location>
        <begin position="1457"/>
        <end position="1488"/>
    </location>
</feature>
<dbReference type="Proteomes" id="UP000002279">
    <property type="component" value="Chromosome 4"/>
</dbReference>
<feature type="compositionally biased region" description="Polar residues" evidence="1">
    <location>
        <begin position="970"/>
        <end position="983"/>
    </location>
</feature>
<feature type="region of interest" description="Disordered" evidence="1">
    <location>
        <begin position="2030"/>
        <end position="2329"/>
    </location>
</feature>
<dbReference type="Ensembl" id="ENSOANT00000009248.4">
    <property type="protein sequence ID" value="ENSOANP00000009246.3"/>
    <property type="gene ID" value="ENSOANG00000005806.4"/>
</dbReference>
<accession>F6PS92</accession>
<dbReference type="HOGENOM" id="CLU_000519_0_0_1"/>
<dbReference type="FunCoup" id="F6PS92">
    <property type="interactions" value="2317"/>
</dbReference>
<protein>
    <recommendedName>
        <fullName evidence="4">Biorientation of chromosomes in cell division 1 like 1</fullName>
    </recommendedName>
</protein>
<feature type="compositionally biased region" description="Polar residues" evidence="1">
    <location>
        <begin position="795"/>
        <end position="809"/>
    </location>
</feature>
<feature type="compositionally biased region" description="Basic and acidic residues" evidence="1">
    <location>
        <begin position="2378"/>
        <end position="2392"/>
    </location>
</feature>
<feature type="compositionally biased region" description="Basic and acidic residues" evidence="1">
    <location>
        <begin position="613"/>
        <end position="631"/>
    </location>
</feature>
<feature type="region of interest" description="Disordered" evidence="1">
    <location>
        <begin position="1869"/>
        <end position="1983"/>
    </location>
</feature>
<dbReference type="PANTHER" id="PTHR47391:SF1">
    <property type="entry name" value="BIORIENTATION OF CHROMOSOMES IN CELL DIVISION 1 LIKE 1"/>
    <property type="match status" value="1"/>
</dbReference>
<feature type="compositionally biased region" description="Polar residues" evidence="1">
    <location>
        <begin position="2202"/>
        <end position="2212"/>
    </location>
</feature>
<feature type="region of interest" description="Disordered" evidence="1">
    <location>
        <begin position="1083"/>
        <end position="1146"/>
    </location>
</feature>
<feature type="compositionally biased region" description="Acidic residues" evidence="1">
    <location>
        <begin position="2482"/>
        <end position="2495"/>
    </location>
</feature>
<feature type="compositionally biased region" description="Basic and acidic residues" evidence="1">
    <location>
        <begin position="2038"/>
        <end position="2053"/>
    </location>
</feature>
<gene>
    <name evidence="2" type="primary">BOD1L1</name>
</gene>
<feature type="compositionally biased region" description="Basic and acidic residues" evidence="1">
    <location>
        <begin position="1714"/>
        <end position="1728"/>
    </location>
</feature>
<dbReference type="STRING" id="9258.ENSOANP00000009246"/>
<feature type="compositionally biased region" description="Polar residues" evidence="1">
    <location>
        <begin position="2130"/>
        <end position="2139"/>
    </location>
</feature>
<feature type="compositionally biased region" description="Basic and acidic residues" evidence="1">
    <location>
        <begin position="405"/>
        <end position="434"/>
    </location>
</feature>
<dbReference type="OMA" id="CAESQQP"/>
<reference evidence="2" key="2">
    <citation type="submission" date="2025-08" db="UniProtKB">
        <authorList>
            <consortium name="Ensembl"/>
        </authorList>
    </citation>
    <scope>IDENTIFICATION</scope>
    <source>
        <strain evidence="2">Glennie</strain>
    </source>
</reference>
<feature type="region of interest" description="Disordered" evidence="1">
    <location>
        <begin position="42"/>
        <end position="1025"/>
    </location>
</feature>
<feature type="compositionally biased region" description="Basic and acidic residues" evidence="1">
    <location>
        <begin position="1952"/>
        <end position="1964"/>
    </location>
</feature>
<sequence length="2560" mass="274804">MCCLTLGKNNVDLEESSRKLLEPKATRTKEVLKERRVLEKKVALSKKRKKDSRPNEESCKKKYHSEEESKEALKINEHSEKLPTSKEPKHIHAKSEPSKPARRLSESLHTTDENRSESKTEREHRRRASTSLEGAQPDPDIKEAKRQMERPEINPEETQKPKSILKNEKHPKKDNNDSEMHLRSIPKKELRSYREKSEKERTLSEDKLSTKHKYKGDSVHKIGDETELHPSERNSKADESGQKQSQQIKVSSDDKADKKSKHRNEKKIPVLTKDGKTVSENTLKTEESLRKENSKKDRHLSVEKARSEHKSRRASDSKVQKDSQGLKQHSYTSQRRSESYSEDKCDAESTNSEHFKAEDNVHRDRRRTKSLLEEKGVLKSKSKSHSKPSRGGDVELQESATKQEPSQKSDREKNVEESDTDKPRKPKNEEKPSEETSVESEFESTSYSGCSSQKDSSYRVKLPAGEKTLVKDKHKSDKDFSVSKVERKLSVDSHKSRSSKHSSKETKRKEENVKSEEKESKEVDTSHEKVKGNSVVMEKKSSKRLCENRRGSPSSQEMIKTEDKVATGSVLTAQNPLTQRQRKSGENSSVPDQEPMEVDAEQAFENTPASSRTQDKNNSDPKPDVDSDNTSKLKTSLQISRSELRNNPGDFQVVDSAHKPECHFRTESNSEKNTEHKNVPIKEPNVPVSKKEKESIQQGAFQISLSCDTSNRGLLNTPSENARTQKNLKSPAISSEESVSLSSSFHQGGGALKHSVNTNSSESVAREVTVPQKESRHLDKPGVMESKTALESKTVHPSGTDLSESPRTSSDIKEHKVIQSSSNKEENRKGIITAKPAKESLAPVRSIPDCDQRRDEANLTADTVAKDEALSPKEFVSMESDKEAKDGSVPGISFEQGMRANVDAEEKEEESDPGSVIGTSTEKEASPLEFPEKAIRSTVTKTEEAAIEKGNESSEVGTSAGRGGVPVIQSREQTASHTSIGTSSEEKASTAGVATSTEGKDDSLRSCAVKSSDATTTSTVTEEREVSLACTSIEADEGFTTGSCAELGHAGTRAEADDSTVVAAAEEGGGVTEGFAESETLLTSTKEGVSGECSAANTEESSKDAGGVHTVEDVNSAGTEEKDDAVTSAGSEEKCEGSSSGDSGVVGTVTCVSEVESDGAVTSAGTEVLEGSLSGEDADGCQRSLPRTSQKKETEGAVTCTGAEERSSNFAICSVTGADAQGEDTVTGASVAVVGDDSIMGTSSNQEGEDSTNDGAEGESAVTSTGITEEEGEGTTSCTGSEESSEGFAVCSEPEENGESPMDSTVVKDVINLSLSTVGPCDDEGIVTSTGAKEEDEEDEGMVSSTGRGNEIGSASTCVGIEEGEGALACLSAEEDENLIGTAAEHVESEAGVLSAVNINGSDSVDSMSGAEKEVRAGVICSSAKEVVESSVTSASVESALMVDSEKPEGVPILAGVEESEGPVTTDKSDSQVSPEEKEEDATISTGLMENDGVLRSEAAPEGQVPLIPADGKEDEQAITSGENKDGGGLLATAAPESGPGKESKGKTLMISTSTADGYRVPLLSSAGEAKEGHCSGTGAEGGGEGPVISVEIEAFEVPTPSAATEAEAQLGVAGKEKDECAMISTSIVEEFEAPMSSAALENEEMPPPVATTEEVQGDTLSEEAEDYEAPMSSAVTELQSQLASTSKEEKDECALISTSIVEECEAPVSSEVTEGKEEYRATGRGEKGGSSMISTSSMRDCEGPVSSAIPRGEGHLPATTGEEANDTAMISTSTTGDCEVIVTGPLPQSELPLAATTMEEISDASVISTSTNEEGTPVMTSVDRRKTIQLVGLGAEEKDEGATISAGKGGACDIPMPSVIAVNEEGHSAGSVTDDRGGGSEISASLEENEGPSTYTPAGEKAQLAVASSEGKDESGQLAEDVSKATPFSGRGENNSLGIVNVGDPSDPGEEGEKKEEKKEGHKASSSGRLESAAGSEAAENRLAVLSGSEEVSGNVKSDSVLIDCHSAAASSAEDKAADEQVAKVISLEPSSIVCEETWHDENLSTKNEKRTSGSGPQIDTRRSRTPPGGDEPPLLTSECETKVTVNSDHNENLIFEATVEKSDSCTDGPQKSDDTKKSVGVEGDPVINVSSENTVCNAGNEETLPEGLEELELKTNLKTESPVPSGEEKDRFEEPPEDLCGNRGNALAEPGKNPAEVKESNAQTLDPQTNEEIHSCKEKAKSLEDSQDVKEYVPCKKTHIQEAVRCPTPKRKLEEVEISSQEEENQPPERKRKKHTLSDKDDFEVPDSKREDRQSHCSEGSPQVLQEGRYENTEEISQESVKKSSTVSEIVGEKGEFIIMETIGEKAEQSEDAGVKALEEDQPVIVKRKRGRPRKYPLEDALKTKEDSKTEAAVVNTQQSPSGGKGKITATDDSHKEINPQERNLASDDGEDKTVVVVRRRGRKPRRSFTLSEETETSEPERKRQKSVSEGMEDKKEPESGEEEEEEEDEEDDEKHLRATTRSASRLEAQRRQPSKPTTRAASKLSSPETASPRNRQKLSKEKLSTTEKVSKSPPLGR</sequence>
<feature type="compositionally biased region" description="Polar residues" evidence="1">
    <location>
        <begin position="322"/>
        <end position="334"/>
    </location>
</feature>
<feature type="compositionally biased region" description="Basic and acidic residues" evidence="1">
    <location>
        <begin position="848"/>
        <end position="857"/>
    </location>
</feature>
<evidence type="ECO:0000256" key="1">
    <source>
        <dbReference type="SAM" id="MobiDB-lite"/>
    </source>
</evidence>
<feature type="compositionally biased region" description="Basic and acidic residues" evidence="1">
    <location>
        <begin position="810"/>
        <end position="829"/>
    </location>
</feature>
<feature type="compositionally biased region" description="Polar residues" evidence="1">
    <location>
        <begin position="1343"/>
        <end position="1354"/>
    </location>
</feature>
<keyword evidence="3" id="KW-1185">Reference proteome</keyword>
<dbReference type="GeneTree" id="ENSGT00940000156198"/>
<feature type="compositionally biased region" description="Basic residues" evidence="1">
    <location>
        <begin position="2368"/>
        <end position="2377"/>
    </location>
</feature>
<feature type="compositionally biased region" description="Polar residues" evidence="1">
    <location>
        <begin position="2517"/>
        <end position="2536"/>
    </location>
</feature>
<dbReference type="Bgee" id="ENSOANG00000005806">
    <property type="expression patterns" value="Expressed in testis and 8 other cell types or tissues"/>
</dbReference>
<feature type="compositionally biased region" description="Basic and acidic residues" evidence="1">
    <location>
        <begin position="335"/>
        <end position="362"/>
    </location>
</feature>